<organism evidence="2 3">
    <name type="scientific">Oryza meyeriana var. granulata</name>
    <dbReference type="NCBI Taxonomy" id="110450"/>
    <lineage>
        <taxon>Eukaryota</taxon>
        <taxon>Viridiplantae</taxon>
        <taxon>Streptophyta</taxon>
        <taxon>Embryophyta</taxon>
        <taxon>Tracheophyta</taxon>
        <taxon>Spermatophyta</taxon>
        <taxon>Magnoliopsida</taxon>
        <taxon>Liliopsida</taxon>
        <taxon>Poales</taxon>
        <taxon>Poaceae</taxon>
        <taxon>BOP clade</taxon>
        <taxon>Oryzoideae</taxon>
        <taxon>Oryzeae</taxon>
        <taxon>Oryzinae</taxon>
        <taxon>Oryza</taxon>
        <taxon>Oryza meyeriana</taxon>
    </lineage>
</organism>
<feature type="compositionally biased region" description="Basic and acidic residues" evidence="1">
    <location>
        <begin position="61"/>
        <end position="70"/>
    </location>
</feature>
<evidence type="ECO:0000313" key="2">
    <source>
        <dbReference type="EMBL" id="KAF0912149.1"/>
    </source>
</evidence>
<reference evidence="2 3" key="1">
    <citation type="submission" date="2019-11" db="EMBL/GenBank/DDBJ databases">
        <title>Whole genome sequence of Oryza granulata.</title>
        <authorList>
            <person name="Li W."/>
        </authorList>
    </citation>
    <scope>NUCLEOTIDE SEQUENCE [LARGE SCALE GENOMIC DNA]</scope>
    <source>
        <strain evidence="3">cv. Menghai</strain>
        <tissue evidence="2">Leaf</tissue>
    </source>
</reference>
<dbReference type="EMBL" id="SPHZ02000006">
    <property type="protein sequence ID" value="KAF0912149.1"/>
    <property type="molecule type" value="Genomic_DNA"/>
</dbReference>
<dbReference type="AlphaFoldDB" id="A0A6G1DIA6"/>
<proteinExistence type="predicted"/>
<keyword evidence="3" id="KW-1185">Reference proteome</keyword>
<feature type="region of interest" description="Disordered" evidence="1">
    <location>
        <begin position="53"/>
        <end position="84"/>
    </location>
</feature>
<gene>
    <name evidence="2" type="ORF">E2562_013039</name>
</gene>
<sequence>MATAEDGAQENPCGSLTVSRGSGGIVRRWCMRGRRRWGRAVALAHGCHCFPFSSSSYKWSSEGDGRKGELRGGGVPSSESSRRG</sequence>
<evidence type="ECO:0000256" key="1">
    <source>
        <dbReference type="SAM" id="MobiDB-lite"/>
    </source>
</evidence>
<evidence type="ECO:0000313" key="3">
    <source>
        <dbReference type="Proteomes" id="UP000479710"/>
    </source>
</evidence>
<accession>A0A6G1DIA6</accession>
<comment type="caution">
    <text evidence="2">The sequence shown here is derived from an EMBL/GenBank/DDBJ whole genome shotgun (WGS) entry which is preliminary data.</text>
</comment>
<name>A0A6G1DIA6_9ORYZ</name>
<feature type="region of interest" description="Disordered" evidence="1">
    <location>
        <begin position="1"/>
        <end position="21"/>
    </location>
</feature>
<protein>
    <submittedName>
        <fullName evidence="2">Uncharacterized protein</fullName>
    </submittedName>
</protein>
<dbReference type="Proteomes" id="UP000479710">
    <property type="component" value="Unassembled WGS sequence"/>
</dbReference>